<evidence type="ECO:0000256" key="1">
    <source>
        <dbReference type="SAM" id="MobiDB-lite"/>
    </source>
</evidence>
<name>A0A9D4EMX7_DREPO</name>
<reference evidence="2" key="2">
    <citation type="submission" date="2020-11" db="EMBL/GenBank/DDBJ databases">
        <authorList>
            <person name="McCartney M.A."/>
            <person name="Auch B."/>
            <person name="Kono T."/>
            <person name="Mallez S."/>
            <person name="Becker A."/>
            <person name="Gohl D.M."/>
            <person name="Silverstein K.A.T."/>
            <person name="Koren S."/>
            <person name="Bechman K.B."/>
            <person name="Herman A."/>
            <person name="Abrahante J.E."/>
            <person name="Garbe J."/>
        </authorList>
    </citation>
    <scope>NUCLEOTIDE SEQUENCE</scope>
    <source>
        <strain evidence="2">Duluth1</strain>
        <tissue evidence="2">Whole animal</tissue>
    </source>
</reference>
<sequence length="190" mass="20594">MASLALCGIMPGMIVASEDKMMFNRSFEQGFAQNANAKHDSPKPNKATSNSDGVTVSEPSGLFKHHTIPVFNLDNMNESGDEDDNEGPLNLDTGNNSSVSTYILGSTFKTLHHSIQSDTGHSILIISSESHASQKRASVGNKEMQPLLEHQTSEDSDEYGGTVDHEVDHIEPFNNSNISKASYTVLNDIV</sequence>
<feature type="compositionally biased region" description="Polar residues" evidence="1">
    <location>
        <begin position="46"/>
        <end position="58"/>
    </location>
</feature>
<organism evidence="2 3">
    <name type="scientific">Dreissena polymorpha</name>
    <name type="common">Zebra mussel</name>
    <name type="synonym">Mytilus polymorpha</name>
    <dbReference type="NCBI Taxonomy" id="45954"/>
    <lineage>
        <taxon>Eukaryota</taxon>
        <taxon>Metazoa</taxon>
        <taxon>Spiralia</taxon>
        <taxon>Lophotrochozoa</taxon>
        <taxon>Mollusca</taxon>
        <taxon>Bivalvia</taxon>
        <taxon>Autobranchia</taxon>
        <taxon>Heteroconchia</taxon>
        <taxon>Euheterodonta</taxon>
        <taxon>Imparidentia</taxon>
        <taxon>Neoheterodontei</taxon>
        <taxon>Myida</taxon>
        <taxon>Dreissenoidea</taxon>
        <taxon>Dreissenidae</taxon>
        <taxon>Dreissena</taxon>
    </lineage>
</organism>
<proteinExistence type="predicted"/>
<dbReference type="AlphaFoldDB" id="A0A9D4EMX7"/>
<protein>
    <submittedName>
        <fullName evidence="2">Uncharacterized protein</fullName>
    </submittedName>
</protein>
<evidence type="ECO:0000313" key="3">
    <source>
        <dbReference type="Proteomes" id="UP000828390"/>
    </source>
</evidence>
<dbReference type="EMBL" id="JAIWYP010000008">
    <property type="protein sequence ID" value="KAH3782573.1"/>
    <property type="molecule type" value="Genomic_DNA"/>
</dbReference>
<reference evidence="2" key="1">
    <citation type="journal article" date="2019" name="bioRxiv">
        <title>The Genome of the Zebra Mussel, Dreissena polymorpha: A Resource for Invasive Species Research.</title>
        <authorList>
            <person name="McCartney M.A."/>
            <person name="Auch B."/>
            <person name="Kono T."/>
            <person name="Mallez S."/>
            <person name="Zhang Y."/>
            <person name="Obille A."/>
            <person name="Becker A."/>
            <person name="Abrahante J.E."/>
            <person name="Garbe J."/>
            <person name="Badalamenti J.P."/>
            <person name="Herman A."/>
            <person name="Mangelson H."/>
            <person name="Liachko I."/>
            <person name="Sullivan S."/>
            <person name="Sone E.D."/>
            <person name="Koren S."/>
            <person name="Silverstein K.A.T."/>
            <person name="Beckman K.B."/>
            <person name="Gohl D.M."/>
        </authorList>
    </citation>
    <scope>NUCLEOTIDE SEQUENCE</scope>
    <source>
        <strain evidence="2">Duluth1</strain>
        <tissue evidence="2">Whole animal</tissue>
    </source>
</reference>
<feature type="region of interest" description="Disordered" evidence="1">
    <location>
        <begin position="35"/>
        <end position="60"/>
    </location>
</feature>
<dbReference type="Proteomes" id="UP000828390">
    <property type="component" value="Unassembled WGS sequence"/>
</dbReference>
<comment type="caution">
    <text evidence="2">The sequence shown here is derived from an EMBL/GenBank/DDBJ whole genome shotgun (WGS) entry which is preliminary data.</text>
</comment>
<keyword evidence="3" id="KW-1185">Reference proteome</keyword>
<gene>
    <name evidence="2" type="ORF">DPMN_160490</name>
</gene>
<accession>A0A9D4EMX7</accession>
<evidence type="ECO:0000313" key="2">
    <source>
        <dbReference type="EMBL" id="KAH3782573.1"/>
    </source>
</evidence>